<sequence length="306" mass="31636">MKQPSEGATSARDEYESLRNRPEQQTAVQNAMRKLIDGRTRYREAARRNLVPFAASLKEAAEAKAKNTAAPKPERSWLSRLTPWRSAKPGNTEGRSAKAEPAASSRAAAVAGARLAAPPRLPHLPDYASGQVRGPRAENAVTQAVARVAAPAQGNSASHTAPPPVPPKVPIVPPKIPLDTPGAEPGRSPGASPGGLQPSPPAGPVSSPASPVMPPVSPVSRPVSPVSPPVSPVSPSTSPVFPPSPVSRPVSPAFSPAVANQSLEHHRSGSEAGRAGGPGLQRPSPYSRSVTQQQNTAPQRGRAPGR</sequence>
<feature type="compositionally biased region" description="Basic and acidic residues" evidence="1">
    <location>
        <begin position="11"/>
        <end position="22"/>
    </location>
</feature>
<dbReference type="EMBL" id="JAFFZM010000001">
    <property type="protein sequence ID" value="MBO8197277.1"/>
    <property type="molecule type" value="Genomic_DNA"/>
</dbReference>
<evidence type="ECO:0000313" key="3">
    <source>
        <dbReference type="Proteomes" id="UP000721954"/>
    </source>
</evidence>
<dbReference type="GeneID" id="96257550"/>
<feature type="compositionally biased region" description="Pro residues" evidence="1">
    <location>
        <begin position="161"/>
        <end position="176"/>
    </location>
</feature>
<proteinExistence type="predicted"/>
<dbReference type="Proteomes" id="UP000721954">
    <property type="component" value="Unassembled WGS sequence"/>
</dbReference>
<protein>
    <submittedName>
        <fullName evidence="2">Uncharacterized protein</fullName>
    </submittedName>
</protein>
<feature type="compositionally biased region" description="Low complexity" evidence="1">
    <location>
        <begin position="247"/>
        <end position="259"/>
    </location>
</feature>
<feature type="region of interest" description="Disordered" evidence="1">
    <location>
        <begin position="1"/>
        <end position="28"/>
    </location>
</feature>
<keyword evidence="3" id="KW-1185">Reference proteome</keyword>
<evidence type="ECO:0000313" key="2">
    <source>
        <dbReference type="EMBL" id="MBO8197277.1"/>
    </source>
</evidence>
<feature type="region of interest" description="Disordered" evidence="1">
    <location>
        <begin position="63"/>
        <end position="306"/>
    </location>
</feature>
<evidence type="ECO:0000256" key="1">
    <source>
        <dbReference type="SAM" id="MobiDB-lite"/>
    </source>
</evidence>
<organism evidence="2 3">
    <name type="scientific">Streptomyces smyrnaeus</name>
    <dbReference type="NCBI Taxonomy" id="1387713"/>
    <lineage>
        <taxon>Bacteria</taxon>
        <taxon>Bacillati</taxon>
        <taxon>Actinomycetota</taxon>
        <taxon>Actinomycetes</taxon>
        <taxon>Kitasatosporales</taxon>
        <taxon>Streptomycetaceae</taxon>
        <taxon>Streptomyces</taxon>
    </lineage>
</organism>
<accession>A0ABS3XPE1</accession>
<name>A0ABS3XPE1_9ACTN</name>
<feature type="compositionally biased region" description="Low complexity" evidence="1">
    <location>
        <begin position="99"/>
        <end position="118"/>
    </location>
</feature>
<reference evidence="2 3" key="1">
    <citation type="submission" date="2021-02" db="EMBL/GenBank/DDBJ databases">
        <title>Streptomyces spirodelae sp. nov., isolated from duckweed.</title>
        <authorList>
            <person name="Saimee Y."/>
            <person name="Duangmal K."/>
        </authorList>
    </citation>
    <scope>NUCLEOTIDE SEQUENCE [LARGE SCALE GENOMIC DNA]</scope>
    <source>
        <strain evidence="2 3">DSM 42105</strain>
    </source>
</reference>
<gene>
    <name evidence="2" type="ORF">JW613_02955</name>
</gene>
<feature type="compositionally biased region" description="Polar residues" evidence="1">
    <location>
        <begin position="284"/>
        <end position="298"/>
    </location>
</feature>
<comment type="caution">
    <text evidence="2">The sequence shown here is derived from an EMBL/GenBank/DDBJ whole genome shotgun (WGS) entry which is preliminary data.</text>
</comment>
<dbReference type="RefSeq" id="WP_209209081.1">
    <property type="nucleotide sequence ID" value="NZ_JAFFZM010000001.1"/>
</dbReference>